<feature type="domain" description="Rhodopsin" evidence="8">
    <location>
        <begin position="119"/>
        <end position="223"/>
    </location>
</feature>
<evidence type="ECO:0000256" key="1">
    <source>
        <dbReference type="ARBA" id="ARBA00004141"/>
    </source>
</evidence>
<feature type="transmembrane region" description="Helical" evidence="7">
    <location>
        <begin position="759"/>
        <end position="785"/>
    </location>
</feature>
<dbReference type="GO" id="GO:0016020">
    <property type="term" value="C:membrane"/>
    <property type="evidence" value="ECO:0007669"/>
    <property type="project" value="UniProtKB-SubCell"/>
</dbReference>
<feature type="transmembrane region" description="Helical" evidence="7">
    <location>
        <begin position="571"/>
        <end position="590"/>
    </location>
</feature>
<feature type="transmembrane region" description="Helical" evidence="7">
    <location>
        <begin position="413"/>
        <end position="430"/>
    </location>
</feature>
<feature type="transmembrane region" description="Helical" evidence="7">
    <location>
        <begin position="450"/>
        <end position="474"/>
    </location>
</feature>
<feature type="transmembrane region" description="Helical" evidence="7">
    <location>
        <begin position="634"/>
        <end position="654"/>
    </location>
</feature>
<feature type="transmembrane region" description="Helical" evidence="7">
    <location>
        <begin position="733"/>
        <end position="753"/>
    </location>
</feature>
<dbReference type="InterPro" id="IPR049326">
    <property type="entry name" value="Rhodopsin_dom_fungi"/>
</dbReference>
<name>E9DUZ1_METAQ</name>
<feature type="transmembrane region" description="Helical" evidence="7">
    <location>
        <begin position="495"/>
        <end position="518"/>
    </location>
</feature>
<feature type="transmembrane region" description="Helical" evidence="7">
    <location>
        <begin position="156"/>
        <end position="178"/>
    </location>
</feature>
<keyword evidence="10" id="KW-1185">Reference proteome</keyword>
<dbReference type="EMBL" id="GL698475">
    <property type="protein sequence ID" value="EFY92558.1"/>
    <property type="molecule type" value="Genomic_DNA"/>
</dbReference>
<accession>E9DUZ1</accession>
<dbReference type="InterPro" id="IPR002293">
    <property type="entry name" value="AA/rel_permease1"/>
</dbReference>
<feature type="compositionally biased region" description="Low complexity" evidence="6">
    <location>
        <begin position="242"/>
        <end position="258"/>
    </location>
</feature>
<keyword evidence="3 7" id="KW-0812">Transmembrane</keyword>
<feature type="transmembrane region" description="Helical" evidence="7">
    <location>
        <begin position="122"/>
        <end position="144"/>
    </location>
</feature>
<dbReference type="Gene3D" id="1.20.1740.10">
    <property type="entry name" value="Amino acid/polyamine transporter I"/>
    <property type="match status" value="1"/>
</dbReference>
<dbReference type="GO" id="GO:0022857">
    <property type="term" value="F:transmembrane transporter activity"/>
    <property type="evidence" value="ECO:0007669"/>
    <property type="project" value="InterPro"/>
</dbReference>
<evidence type="ECO:0000259" key="8">
    <source>
        <dbReference type="Pfam" id="PF20684"/>
    </source>
</evidence>
<keyword evidence="4 7" id="KW-1133">Transmembrane helix</keyword>
<dbReference type="Pfam" id="PF20684">
    <property type="entry name" value="Fung_rhodopsin"/>
    <property type="match status" value="1"/>
</dbReference>
<gene>
    <name evidence="9" type="ORF">MAC_01524</name>
</gene>
<sequence length="887" mass="95605">MAATALAVAQSVVVVAEADNGLGQHLDDLRRDHVTYVLKYDAGQIIRHHDTLGARAAVSQTHRHRHLLLHRPLGVDVDRSGPFAVRDTDSVGLHVRPMFPAGMLGRIPASGVPILTTVQAAFWIYVAVGDIATDVAIVTIMLTISFNLQLPMSKKMLVGGVFGSRILVTPAIIGHMVVFHDIIDKGDATFHMALPTILAQLVQCLSICRRIVTACAPYLKPFLDSFKSGAMIAVDASSQNTGAKSKSGSGKYAAAASAQNSKQRRDSLLGRGASRRGDGDIELGSIPASKTATTVTANQDVSAEGWDRRSHTSQTVLVQQSWQVDIEAKSPIAGRREKAGRGNNTITVVIITIVCLARHQVHVTMSVRREGHVLDDMTGSKSANPTITNASQKDLHDRHQLARLGKKSVLRRNFGFLSTVGFSCAVLITWEGTLMSFAPGLLNGGSAGLIWGFLIVWLCNISVFTTLSELLSMAPTSGGQYHWVAMLAPRWCSKFLSYVTGWLTIGGWQGACASVGYLTGTMIQGLVAFNHPHYAPQSYQGTLMLWAVVILAVLCNTVLSAHLPKLEGMLLVVHIIGFFAIIIPLGTFGAHGNAKDVFTTFHNGGNWSTQALSSFIGIMCEEVRNPSLVVPRSIIISILINGSLGLSIIIAMAFCNSDIEAALASPSGYPFMEIFYQALGSRSGTTVMASIIIFMTLASVIGVIATTSRMFWAFARDRGLPFWRTLSKVDSTTCVPVWAILTTSTISCLLGLINIGSQVAYNALVSLSISSLYSSYLIAAGLLLYRRCTTGFSMPDPSSLPALAETTGKELVWGPWHLPGIGGIINNVITCVYLSIILFFSFWPPSSEVTPETMNFSVLITGSLVLFSIVYYLVWAKKDYKGPLLET</sequence>
<feature type="transmembrane region" description="Helical" evidence="7">
    <location>
        <begin position="824"/>
        <end position="844"/>
    </location>
</feature>
<feature type="region of interest" description="Disordered" evidence="6">
    <location>
        <begin position="240"/>
        <end position="314"/>
    </location>
</feature>
<feature type="transmembrane region" description="Helical" evidence="7">
    <location>
        <begin position="856"/>
        <end position="875"/>
    </location>
</feature>
<evidence type="ECO:0000313" key="9">
    <source>
        <dbReference type="EMBL" id="EFY92558.1"/>
    </source>
</evidence>
<dbReference type="AlphaFoldDB" id="E9DUZ1"/>
<comment type="subcellular location">
    <subcellularLocation>
        <location evidence="1">Membrane</location>
        <topology evidence="1">Multi-pass membrane protein</topology>
    </subcellularLocation>
</comment>
<protein>
    <submittedName>
        <fullName evidence="9">Choline transport protein</fullName>
    </submittedName>
</protein>
<evidence type="ECO:0000256" key="6">
    <source>
        <dbReference type="SAM" id="MobiDB-lite"/>
    </source>
</evidence>
<evidence type="ECO:0000256" key="4">
    <source>
        <dbReference type="ARBA" id="ARBA00022989"/>
    </source>
</evidence>
<dbReference type="Pfam" id="PF13520">
    <property type="entry name" value="AA_permease_2"/>
    <property type="match status" value="1"/>
</dbReference>
<evidence type="ECO:0000256" key="5">
    <source>
        <dbReference type="ARBA" id="ARBA00023136"/>
    </source>
</evidence>
<keyword evidence="5 7" id="KW-0472">Membrane</keyword>
<dbReference type="PANTHER" id="PTHR45649">
    <property type="entry name" value="AMINO-ACID PERMEASE BAT1"/>
    <property type="match status" value="1"/>
</dbReference>
<reference evidence="9 10" key="1">
    <citation type="journal article" date="2011" name="PLoS Genet.">
        <title>Genome sequencing and comparative transcriptomics of the model entomopathogenic fungi Metarhizium anisopliae and M. acridum.</title>
        <authorList>
            <person name="Gao Q."/>
            <person name="Jin K."/>
            <person name="Ying S.H."/>
            <person name="Zhang Y."/>
            <person name="Xiao G."/>
            <person name="Shang Y."/>
            <person name="Duan Z."/>
            <person name="Hu X."/>
            <person name="Xie X.Q."/>
            <person name="Zhou G."/>
            <person name="Peng G."/>
            <person name="Luo Z."/>
            <person name="Huang W."/>
            <person name="Wang B."/>
            <person name="Fang W."/>
            <person name="Wang S."/>
            <person name="Zhong Y."/>
            <person name="Ma L.J."/>
            <person name="St Leger R.J."/>
            <person name="Zhao G.P."/>
            <person name="Pei Y."/>
            <person name="Feng M.G."/>
            <person name="Xia Y."/>
            <person name="Wang C."/>
        </authorList>
    </citation>
    <scope>NUCLEOTIDE SEQUENCE [LARGE SCALE GENOMIC DNA]</scope>
    <source>
        <strain evidence="9 10">CQMa 102</strain>
    </source>
</reference>
<dbReference type="PANTHER" id="PTHR45649:SF1">
    <property type="entry name" value="TRANSPORTER, PUTATIVE (EUROFUNG)-RELATED"/>
    <property type="match status" value="1"/>
</dbReference>
<feature type="transmembrane region" description="Helical" evidence="7">
    <location>
        <begin position="538"/>
        <end position="559"/>
    </location>
</feature>
<proteinExistence type="predicted"/>
<dbReference type="HOGENOM" id="CLU_332610_0_0_1"/>
<dbReference type="eggNOG" id="KOG1289">
    <property type="taxonomic scope" value="Eukaryota"/>
</dbReference>
<evidence type="ECO:0000256" key="3">
    <source>
        <dbReference type="ARBA" id="ARBA00022692"/>
    </source>
</evidence>
<evidence type="ECO:0000256" key="2">
    <source>
        <dbReference type="ARBA" id="ARBA00022448"/>
    </source>
</evidence>
<dbReference type="OrthoDB" id="10054429at2759"/>
<dbReference type="Proteomes" id="UP000002499">
    <property type="component" value="Unassembled WGS sequence"/>
</dbReference>
<evidence type="ECO:0000256" key="7">
    <source>
        <dbReference type="SAM" id="Phobius"/>
    </source>
</evidence>
<dbReference type="InParanoid" id="E9DUZ1"/>
<keyword evidence="2" id="KW-0813">Transport</keyword>
<feature type="compositionally biased region" description="Polar residues" evidence="6">
    <location>
        <begin position="288"/>
        <end position="301"/>
    </location>
</feature>
<evidence type="ECO:0000313" key="10">
    <source>
        <dbReference type="Proteomes" id="UP000002499"/>
    </source>
</evidence>
<feature type="transmembrane region" description="Helical" evidence="7">
    <location>
        <begin position="691"/>
        <end position="712"/>
    </location>
</feature>
<organism evidence="10">
    <name type="scientific">Metarhizium acridum (strain CQMa 102)</name>
    <dbReference type="NCBI Taxonomy" id="655827"/>
    <lineage>
        <taxon>Eukaryota</taxon>
        <taxon>Fungi</taxon>
        <taxon>Dikarya</taxon>
        <taxon>Ascomycota</taxon>
        <taxon>Pezizomycotina</taxon>
        <taxon>Sordariomycetes</taxon>
        <taxon>Hypocreomycetidae</taxon>
        <taxon>Hypocreales</taxon>
        <taxon>Clavicipitaceae</taxon>
        <taxon>Metarhizium</taxon>
    </lineage>
</organism>